<dbReference type="OrthoDB" id="9793973at2"/>
<evidence type="ECO:0000256" key="6">
    <source>
        <dbReference type="ARBA" id="ARBA00023014"/>
    </source>
</evidence>
<dbReference type="AlphaFoldDB" id="A0A550J8K9"/>
<evidence type="ECO:0000256" key="3">
    <source>
        <dbReference type="ARBA" id="ARBA00022691"/>
    </source>
</evidence>
<dbReference type="SUPFAM" id="SSF102114">
    <property type="entry name" value="Radical SAM enzymes"/>
    <property type="match status" value="1"/>
</dbReference>
<dbReference type="GO" id="GO:0003824">
    <property type="term" value="F:catalytic activity"/>
    <property type="evidence" value="ECO:0007669"/>
    <property type="project" value="InterPro"/>
</dbReference>
<keyword evidence="2" id="KW-0004">4Fe-4S</keyword>
<dbReference type="SFLD" id="SFLDS00029">
    <property type="entry name" value="Radical_SAM"/>
    <property type="match status" value="1"/>
</dbReference>
<dbReference type="InterPro" id="IPR040072">
    <property type="entry name" value="Methyltransferase_A"/>
</dbReference>
<dbReference type="Pfam" id="PF04055">
    <property type="entry name" value="Radical_SAM"/>
    <property type="match status" value="1"/>
</dbReference>
<dbReference type="InterPro" id="IPR013785">
    <property type="entry name" value="Aldolase_TIM"/>
</dbReference>
<evidence type="ECO:0000256" key="2">
    <source>
        <dbReference type="ARBA" id="ARBA00022485"/>
    </source>
</evidence>
<evidence type="ECO:0000256" key="5">
    <source>
        <dbReference type="ARBA" id="ARBA00023004"/>
    </source>
</evidence>
<sequence>MGGGFFLRKVSLERMSNNSKFLVPLTDGLAVEAVYYGSGTLCISSQAGCAVGCPFCASGSRGLLRNLSVAELWAQIEGARALGIVPKRLTLSGVGEPLHNFSAVVEFLEVCRSLNLPLSLTTTGSPTPLFREMIRLPHNGLMLSLHAGRAATHRRLIPRGAELGEVLSVLQETLAGISRRRRRKLGINYLLLAGINDSPAEFTELLPLFQRFPELTLHLLTCNPVPDSAFVSPDSARVDELHAWLSAQGVNARRANAWRIQADGGCGTLFVRTLADRAIGVDGQLVLG</sequence>
<proteinExistence type="predicted"/>
<gene>
    <name evidence="8" type="ORF">FL622_13425</name>
</gene>
<keyword evidence="6" id="KW-0411">Iron-sulfur</keyword>
<evidence type="ECO:0000313" key="9">
    <source>
        <dbReference type="Proteomes" id="UP000317155"/>
    </source>
</evidence>
<dbReference type="PROSITE" id="PS51918">
    <property type="entry name" value="RADICAL_SAM"/>
    <property type="match status" value="1"/>
</dbReference>
<dbReference type="GO" id="GO:0051539">
    <property type="term" value="F:4 iron, 4 sulfur cluster binding"/>
    <property type="evidence" value="ECO:0007669"/>
    <property type="project" value="UniProtKB-KW"/>
</dbReference>
<protein>
    <submittedName>
        <fullName evidence="8">Radical SAM protein</fullName>
    </submittedName>
</protein>
<evidence type="ECO:0000256" key="1">
    <source>
        <dbReference type="ARBA" id="ARBA00001966"/>
    </source>
</evidence>
<dbReference type="Gene3D" id="3.20.20.70">
    <property type="entry name" value="Aldolase class I"/>
    <property type="match status" value="1"/>
</dbReference>
<dbReference type="InterPro" id="IPR058240">
    <property type="entry name" value="rSAM_sf"/>
</dbReference>
<accession>A0A550J8K9</accession>
<keyword evidence="5" id="KW-0408">Iron</keyword>
<dbReference type="GO" id="GO:0046872">
    <property type="term" value="F:metal ion binding"/>
    <property type="evidence" value="ECO:0007669"/>
    <property type="project" value="UniProtKB-KW"/>
</dbReference>
<name>A0A550J8K9_9BACT</name>
<keyword evidence="9" id="KW-1185">Reference proteome</keyword>
<evidence type="ECO:0000313" key="8">
    <source>
        <dbReference type="EMBL" id="TRO79536.1"/>
    </source>
</evidence>
<evidence type="ECO:0000259" key="7">
    <source>
        <dbReference type="PROSITE" id="PS51918"/>
    </source>
</evidence>
<evidence type="ECO:0000256" key="4">
    <source>
        <dbReference type="ARBA" id="ARBA00022723"/>
    </source>
</evidence>
<dbReference type="PANTHER" id="PTHR30544">
    <property type="entry name" value="23S RRNA METHYLTRANSFERASE"/>
    <property type="match status" value="1"/>
</dbReference>
<dbReference type="PANTHER" id="PTHR30544:SF5">
    <property type="entry name" value="RADICAL SAM CORE DOMAIN-CONTAINING PROTEIN"/>
    <property type="match status" value="1"/>
</dbReference>
<dbReference type="EMBL" id="VJVV01000010">
    <property type="protein sequence ID" value="TRO79536.1"/>
    <property type="molecule type" value="Genomic_DNA"/>
</dbReference>
<dbReference type="InterPro" id="IPR007197">
    <property type="entry name" value="rSAM"/>
</dbReference>
<dbReference type="Proteomes" id="UP000317155">
    <property type="component" value="Unassembled WGS sequence"/>
</dbReference>
<organism evidence="8 9">
    <name type="scientific">Trichloromonas acetexigens</name>
    <dbReference type="NCBI Taxonomy" id="38815"/>
    <lineage>
        <taxon>Bacteria</taxon>
        <taxon>Pseudomonadati</taxon>
        <taxon>Thermodesulfobacteriota</taxon>
        <taxon>Desulfuromonadia</taxon>
        <taxon>Desulfuromonadales</taxon>
        <taxon>Trichloromonadaceae</taxon>
        <taxon>Trichloromonas</taxon>
    </lineage>
</organism>
<feature type="domain" description="Radical SAM core" evidence="7">
    <location>
        <begin position="35"/>
        <end position="266"/>
    </location>
</feature>
<keyword evidence="4" id="KW-0479">Metal-binding</keyword>
<comment type="cofactor">
    <cofactor evidence="1">
        <name>[4Fe-4S] cluster</name>
        <dbReference type="ChEBI" id="CHEBI:49883"/>
    </cofactor>
</comment>
<dbReference type="GO" id="GO:0070475">
    <property type="term" value="P:rRNA base methylation"/>
    <property type="evidence" value="ECO:0007669"/>
    <property type="project" value="TreeGrafter"/>
</dbReference>
<keyword evidence="3" id="KW-0949">S-adenosyl-L-methionine</keyword>
<comment type="caution">
    <text evidence="8">The sequence shown here is derived from an EMBL/GenBank/DDBJ whole genome shotgun (WGS) entry which is preliminary data.</text>
</comment>
<dbReference type="CDD" id="cd01335">
    <property type="entry name" value="Radical_SAM"/>
    <property type="match status" value="1"/>
</dbReference>
<dbReference type="GO" id="GO:0030488">
    <property type="term" value="P:tRNA methylation"/>
    <property type="evidence" value="ECO:0007669"/>
    <property type="project" value="TreeGrafter"/>
</dbReference>
<reference evidence="8 9" key="1">
    <citation type="submission" date="2019-07" db="EMBL/GenBank/DDBJ databases">
        <title>Insights of Desulfuromonas acetexigens electromicrobiology.</title>
        <authorList>
            <person name="Katuri K."/>
            <person name="Sapireddy V."/>
            <person name="Shaw D.R."/>
            <person name="Saikaly P."/>
        </authorList>
    </citation>
    <scope>NUCLEOTIDE SEQUENCE [LARGE SCALE GENOMIC DNA]</scope>
    <source>
        <strain evidence="8 9">2873</strain>
    </source>
</reference>